<gene>
    <name evidence="1" type="ORF">Enr13x_57620</name>
</gene>
<evidence type="ECO:0000313" key="1">
    <source>
        <dbReference type="EMBL" id="QDV45859.1"/>
    </source>
</evidence>
<dbReference type="Proteomes" id="UP000319004">
    <property type="component" value="Chromosome"/>
</dbReference>
<name>A0A518HYD1_9BACT</name>
<accession>A0A518HYD1</accession>
<proteinExistence type="predicted"/>
<reference evidence="1 2" key="1">
    <citation type="submission" date="2019-03" db="EMBL/GenBank/DDBJ databases">
        <title>Deep-cultivation of Planctomycetes and their phenomic and genomic characterization uncovers novel biology.</title>
        <authorList>
            <person name="Wiegand S."/>
            <person name="Jogler M."/>
            <person name="Boedeker C."/>
            <person name="Pinto D."/>
            <person name="Vollmers J."/>
            <person name="Rivas-Marin E."/>
            <person name="Kohn T."/>
            <person name="Peeters S.H."/>
            <person name="Heuer A."/>
            <person name="Rast P."/>
            <person name="Oberbeckmann S."/>
            <person name="Bunk B."/>
            <person name="Jeske O."/>
            <person name="Meyerdierks A."/>
            <person name="Storesund J.E."/>
            <person name="Kallscheuer N."/>
            <person name="Luecker S."/>
            <person name="Lage O.M."/>
            <person name="Pohl T."/>
            <person name="Merkel B.J."/>
            <person name="Hornburger P."/>
            <person name="Mueller R.-W."/>
            <person name="Bruemmer F."/>
            <person name="Labrenz M."/>
            <person name="Spormann A.M."/>
            <person name="Op den Camp H."/>
            <person name="Overmann J."/>
            <person name="Amann R."/>
            <person name="Jetten M.S.M."/>
            <person name="Mascher T."/>
            <person name="Medema M.H."/>
            <person name="Devos D.P."/>
            <person name="Kaster A.-K."/>
            <person name="Ovreas L."/>
            <person name="Rohde M."/>
            <person name="Galperin M.Y."/>
            <person name="Jogler C."/>
        </authorList>
    </citation>
    <scope>NUCLEOTIDE SEQUENCE [LARGE SCALE GENOMIC DNA]</scope>
    <source>
        <strain evidence="1 2">Enr13</strain>
    </source>
</reference>
<dbReference type="KEGG" id="snep:Enr13x_57620"/>
<evidence type="ECO:0000313" key="2">
    <source>
        <dbReference type="Proteomes" id="UP000319004"/>
    </source>
</evidence>
<keyword evidence="2" id="KW-1185">Reference proteome</keyword>
<sequence>MSVGTGERFTIDYRNSVVHDWSFVREHLVNMTPLHSALSSAIRYVGRVVIAMAVMASQRSLSAQTPVAAAPQLVQKADAKTGRYWTTRWEFENVDIDKLAGRLKSIGIDLGLQLRGTATVKLDVGIPLTSLRDGAAYRFDGTLTSPGLVIDDVELKDFETSVSYRNGLATLTRLKSSVVAPDRKSSGTVQGGGSLQLVPRGDATADLKINNIALSPISDLIAKFLPSQNDLLPDAGRLSGDIRFRAPIDRISEMESYELAGKVNGQGLKLASLPPADVKIDNLTMEDGRLKFSGFDLIASSSNVGQSDIRLIGRGDVPLGGEGAFSFELAGDDLPLGAIARLSSRSTQRTTPAVVDGKLDFRVRGAGVLAPEMEASTWKIDGSVASPSLQVAGVDLGVLEHTLRFTPNQFDVLPRRDEATLPPSFTLVKIRSKYSITSESLTLQSLSATAFGGQISGTATLPRQGQGDLVAVLSFADIRPNVRIPVFGKVSPIATATIAGNIDWRVPIDKLLEPNQHVGKATLSVAEIRINEERVGELVAELVANQGELALQASGDLLGGSVEVQTVANVLATDRWSDVMSRLGQSTFRFEHLSITPLVDLSVGRRVGLTGDASGHVVVDFDLQPKAQSNLQAKVFVELSRVHYRSRLLSRKLSLNGRLEKGVFVVQPLLGDYANGSLRLDGRVDLFDRDEAFYPRADLRLVASRIQMDRGLWFLGNKAERIQGRVSTKVTIAGHQESVRIRGSLHGRELVAYDLPIGVARGALTASANLKSWRWDVSIPSVRSSVGGGQLDGELHLSSGRRGGFDMTSRWKTRRVDVFRLTHPFGRSSSLASGEITGEMSLGGKSVRSVDDLAGRFDFQLGRTRSAAIPGLIAASQFLGPVSLAGQTFDVGEAKGLIGQGVVVIDEFWLGSDNALVRADGKLYLRSGRLDMIALIATGDYRDIAANLGQLAQKYALRSLLPASAIFSVTELFRDRTVVLAVLGTTQNPIVRLRPVETFREEAARFLLREGQRLVLAGTSLSVLNGLDGGS</sequence>
<protein>
    <submittedName>
        <fullName evidence="1">Uncharacterized protein</fullName>
    </submittedName>
</protein>
<dbReference type="EMBL" id="CP037423">
    <property type="protein sequence ID" value="QDV45859.1"/>
    <property type="molecule type" value="Genomic_DNA"/>
</dbReference>
<dbReference type="AlphaFoldDB" id="A0A518HYD1"/>
<organism evidence="1 2">
    <name type="scientific">Stieleria neptunia</name>
    <dbReference type="NCBI Taxonomy" id="2527979"/>
    <lineage>
        <taxon>Bacteria</taxon>
        <taxon>Pseudomonadati</taxon>
        <taxon>Planctomycetota</taxon>
        <taxon>Planctomycetia</taxon>
        <taxon>Pirellulales</taxon>
        <taxon>Pirellulaceae</taxon>
        <taxon>Stieleria</taxon>
    </lineage>
</organism>